<dbReference type="InterPro" id="IPR036291">
    <property type="entry name" value="NAD(P)-bd_dom_sf"/>
</dbReference>
<evidence type="ECO:0000313" key="7">
    <source>
        <dbReference type="EMBL" id="MBR7827186.1"/>
    </source>
</evidence>
<evidence type="ECO:0000313" key="8">
    <source>
        <dbReference type="Proteomes" id="UP000676325"/>
    </source>
</evidence>
<evidence type="ECO:0000256" key="2">
    <source>
        <dbReference type="ARBA" id="ARBA00023002"/>
    </source>
</evidence>
<dbReference type="SUPFAM" id="SSF52283">
    <property type="entry name" value="Formate/glycerate dehydrogenase catalytic domain-like"/>
    <property type="match status" value="1"/>
</dbReference>
<dbReference type="Proteomes" id="UP000676325">
    <property type="component" value="Unassembled WGS sequence"/>
</dbReference>
<dbReference type="Pfam" id="PF00389">
    <property type="entry name" value="2-Hacid_dh"/>
    <property type="match status" value="1"/>
</dbReference>
<proteinExistence type="inferred from homology"/>
<dbReference type="InterPro" id="IPR006139">
    <property type="entry name" value="D-isomer_2_OHA_DH_cat_dom"/>
</dbReference>
<evidence type="ECO:0000259" key="5">
    <source>
        <dbReference type="Pfam" id="PF00389"/>
    </source>
</evidence>
<keyword evidence="8" id="KW-1185">Reference proteome</keyword>
<reference evidence="7" key="1">
    <citation type="submission" date="2021-04" db="EMBL/GenBank/DDBJ databases">
        <title>Genome based classification of Actinospica acidithermotolerans sp. nov., an actinobacterium isolated from an Indonesian hot spring.</title>
        <authorList>
            <person name="Kusuma A.B."/>
            <person name="Putra K.E."/>
            <person name="Nafisah S."/>
            <person name="Loh J."/>
            <person name="Nouioui I."/>
            <person name="Goodfellow M."/>
        </authorList>
    </citation>
    <scope>NUCLEOTIDE SEQUENCE</scope>
    <source>
        <strain evidence="7">MGRD01-02</strain>
    </source>
</reference>
<dbReference type="Gene3D" id="3.40.50.720">
    <property type="entry name" value="NAD(P)-binding Rossmann-like Domain"/>
    <property type="match status" value="2"/>
</dbReference>
<dbReference type="SUPFAM" id="SSF51735">
    <property type="entry name" value="NAD(P)-binding Rossmann-fold domains"/>
    <property type="match status" value="1"/>
</dbReference>
<feature type="domain" description="D-isomer specific 2-hydroxyacid dehydrogenase NAD-binding" evidence="6">
    <location>
        <begin position="109"/>
        <end position="274"/>
    </location>
</feature>
<organism evidence="7 8">
    <name type="scientific">Actinospica acidithermotolerans</name>
    <dbReference type="NCBI Taxonomy" id="2828514"/>
    <lineage>
        <taxon>Bacteria</taxon>
        <taxon>Bacillati</taxon>
        <taxon>Actinomycetota</taxon>
        <taxon>Actinomycetes</taxon>
        <taxon>Catenulisporales</taxon>
        <taxon>Actinospicaceae</taxon>
        <taxon>Actinospica</taxon>
    </lineage>
</organism>
<feature type="domain" description="D-isomer specific 2-hydroxyacid dehydrogenase catalytic" evidence="5">
    <location>
        <begin position="60"/>
        <end position="305"/>
    </location>
</feature>
<comment type="similarity">
    <text evidence="1 4">Belongs to the D-isomer specific 2-hydroxyacid dehydrogenase family.</text>
</comment>
<dbReference type="Pfam" id="PF02826">
    <property type="entry name" value="2-Hacid_dh_C"/>
    <property type="match status" value="1"/>
</dbReference>
<evidence type="ECO:0000259" key="6">
    <source>
        <dbReference type="Pfam" id="PF02826"/>
    </source>
</evidence>
<sequence>MSALVWTAKGTAEWLAGLDERLEVVEVPAEPLADPRLNEVRVLIPPLMRNAADEDFDLTALMAGAKNLEYVQALSAGVDNIVHAVPDGVLLCSVRGAYDELMAELLLTGILTVYKEIPHYVHAQDAGSWAPEQVRVVQGKTVLYVGYGSISRCLERYLAPFQVRTLKVARTRRGDIASLEELPGLLPEADIVVLLTPLTEQTRGLVGADFLARMKPGSLLVNGARGACVESEALLEATRERGIQAFLDVTDPEPLPAGHPLWSAPGVFITPHIGSLVADNRERCFQVVRENLTTWVNGGAPKNRVEHGY</sequence>
<keyword evidence="3" id="KW-0520">NAD</keyword>
<dbReference type="PANTHER" id="PTHR43333:SF1">
    <property type="entry name" value="D-ISOMER SPECIFIC 2-HYDROXYACID DEHYDROGENASE NAD-BINDING DOMAIN-CONTAINING PROTEIN"/>
    <property type="match status" value="1"/>
</dbReference>
<name>A0A941IL05_9ACTN</name>
<keyword evidence="2 4" id="KW-0560">Oxidoreductase</keyword>
<protein>
    <submittedName>
        <fullName evidence="7">Dihydrofolate reductase</fullName>
    </submittedName>
</protein>
<dbReference type="PANTHER" id="PTHR43333">
    <property type="entry name" value="2-HACID_DH_C DOMAIN-CONTAINING PROTEIN"/>
    <property type="match status" value="1"/>
</dbReference>
<dbReference type="EMBL" id="JAGSOH010000029">
    <property type="protein sequence ID" value="MBR7827186.1"/>
    <property type="molecule type" value="Genomic_DNA"/>
</dbReference>
<dbReference type="InterPro" id="IPR006140">
    <property type="entry name" value="D-isomer_DH_NAD-bd"/>
</dbReference>
<comment type="caution">
    <text evidence="7">The sequence shown here is derived from an EMBL/GenBank/DDBJ whole genome shotgun (WGS) entry which is preliminary data.</text>
</comment>
<dbReference type="AlphaFoldDB" id="A0A941IL05"/>
<evidence type="ECO:0000256" key="4">
    <source>
        <dbReference type="RuleBase" id="RU003719"/>
    </source>
</evidence>
<evidence type="ECO:0000256" key="3">
    <source>
        <dbReference type="ARBA" id="ARBA00023027"/>
    </source>
</evidence>
<gene>
    <name evidence="7" type="ORF">KDK95_12785</name>
</gene>
<accession>A0A941IL05</accession>
<dbReference type="RefSeq" id="WP_212518330.1">
    <property type="nucleotide sequence ID" value="NZ_JAGSOH010000029.1"/>
</dbReference>
<evidence type="ECO:0000256" key="1">
    <source>
        <dbReference type="ARBA" id="ARBA00005854"/>
    </source>
</evidence>
<dbReference type="GO" id="GO:0051287">
    <property type="term" value="F:NAD binding"/>
    <property type="evidence" value="ECO:0007669"/>
    <property type="project" value="InterPro"/>
</dbReference>
<dbReference type="GO" id="GO:0016616">
    <property type="term" value="F:oxidoreductase activity, acting on the CH-OH group of donors, NAD or NADP as acceptor"/>
    <property type="evidence" value="ECO:0007669"/>
    <property type="project" value="InterPro"/>
</dbReference>